<dbReference type="AlphaFoldDB" id="A0ABC9YKD9"/>
<keyword evidence="2" id="KW-1185">Reference proteome</keyword>
<accession>A0ABC9YKD9</accession>
<dbReference type="Proteomes" id="UP001623348">
    <property type="component" value="Unassembled WGS sequence"/>
</dbReference>
<name>A0ABC9YKD9_GRUJA</name>
<evidence type="ECO:0000313" key="2">
    <source>
        <dbReference type="Proteomes" id="UP001623348"/>
    </source>
</evidence>
<proteinExistence type="predicted"/>
<gene>
    <name evidence="1" type="ORF">GRJ2_003476500</name>
</gene>
<reference evidence="1 2" key="1">
    <citation type="submission" date="2024-06" db="EMBL/GenBank/DDBJ databases">
        <title>The draft genome of Grus japonensis, version 3.</title>
        <authorList>
            <person name="Nabeshima K."/>
            <person name="Suzuki S."/>
            <person name="Onuma M."/>
        </authorList>
    </citation>
    <scope>NUCLEOTIDE SEQUENCE [LARGE SCALE GENOMIC DNA]</scope>
    <source>
        <strain evidence="1 2">451A</strain>
    </source>
</reference>
<dbReference type="EMBL" id="BAAFJT010000344">
    <property type="protein sequence ID" value="GAB0210107.1"/>
    <property type="molecule type" value="Genomic_DNA"/>
</dbReference>
<comment type="caution">
    <text evidence="1">The sequence shown here is derived from an EMBL/GenBank/DDBJ whole genome shotgun (WGS) entry which is preliminary data.</text>
</comment>
<organism evidence="1 2">
    <name type="scientific">Grus japonensis</name>
    <name type="common">Japanese crane</name>
    <name type="synonym">Red-crowned crane</name>
    <dbReference type="NCBI Taxonomy" id="30415"/>
    <lineage>
        <taxon>Eukaryota</taxon>
        <taxon>Metazoa</taxon>
        <taxon>Chordata</taxon>
        <taxon>Craniata</taxon>
        <taxon>Vertebrata</taxon>
        <taxon>Euteleostomi</taxon>
        <taxon>Archelosauria</taxon>
        <taxon>Archosauria</taxon>
        <taxon>Dinosauria</taxon>
        <taxon>Saurischia</taxon>
        <taxon>Theropoda</taxon>
        <taxon>Coelurosauria</taxon>
        <taxon>Aves</taxon>
        <taxon>Neognathae</taxon>
        <taxon>Neoaves</taxon>
        <taxon>Gruiformes</taxon>
        <taxon>Gruidae</taxon>
        <taxon>Grus</taxon>
    </lineage>
</organism>
<sequence length="291" mass="32835">MERGIQYLRELAMREMVYYDPDNVQLPTDPDEVQCTRPMWQRFVQSTPPAYVKSLAVLAWKDKEAPTVDEVAGQLQQYKDSLSSSLQARVSAMERLSKKSTKLFQKLSREVRQLKEDMSYSPPVQTSISAIRTRIFEAACMLHDFREVTAAFSCRLLLAQGFVPWYSTKQIPQEAKVCSPEVQGSELAECPPRCPEDPELHHFVVTAAKAALELDIPYQALLIGENKVQHGTSPRGLLYHLEEKVIINTFQEPPALLVPCCVLPPADVGVVEVHHKDQTRACEREAAPICL</sequence>
<evidence type="ECO:0000313" key="1">
    <source>
        <dbReference type="EMBL" id="GAB0210107.1"/>
    </source>
</evidence>
<protein>
    <submittedName>
        <fullName evidence="1">Uncharacterized protein</fullName>
    </submittedName>
</protein>